<gene>
    <name evidence="1" type="ORF">BN533_01449</name>
</gene>
<comment type="caution">
    <text evidence="1">The sequence shown here is derived from an EMBL/GenBank/DDBJ whole genome shotgun (WGS) entry which is preliminary data.</text>
</comment>
<evidence type="ECO:0000313" key="1">
    <source>
        <dbReference type="EMBL" id="CDB46393.1"/>
    </source>
</evidence>
<proteinExistence type="predicted"/>
<protein>
    <submittedName>
        <fullName evidence="1">Uncharacterized protein</fullName>
    </submittedName>
</protein>
<dbReference type="HOGENOM" id="CLU_3404773_0_0_9"/>
<name>R6I863_9FIRM</name>
<accession>R6I863</accession>
<dbReference type="EMBL" id="CBDS010000087">
    <property type="protein sequence ID" value="CDB46393.1"/>
    <property type="molecule type" value="Genomic_DNA"/>
</dbReference>
<reference evidence="1" key="1">
    <citation type="submission" date="2012-11" db="EMBL/GenBank/DDBJ databases">
        <title>Dependencies among metagenomic species, viruses, plasmids and units of genetic variation.</title>
        <authorList>
            <person name="Nielsen H.B."/>
            <person name="Almeida M."/>
            <person name="Juncker A.S."/>
            <person name="Rasmussen S."/>
            <person name="Li J."/>
            <person name="Sunagawa S."/>
            <person name="Plichta D."/>
            <person name="Gautier L."/>
            <person name="Le Chatelier E."/>
            <person name="Peletier E."/>
            <person name="Bonde I."/>
            <person name="Nielsen T."/>
            <person name="Manichanh C."/>
            <person name="Arumugam M."/>
            <person name="Batto J."/>
            <person name="Santos M.B.Q.D."/>
            <person name="Blom N."/>
            <person name="Borruel N."/>
            <person name="Burgdorf K.S."/>
            <person name="Boumezbeur F."/>
            <person name="Casellas F."/>
            <person name="Dore J."/>
            <person name="Guarner F."/>
            <person name="Hansen T."/>
            <person name="Hildebrand F."/>
            <person name="Kaas R.S."/>
            <person name="Kennedy S."/>
            <person name="Kristiansen K."/>
            <person name="Kultima J.R."/>
            <person name="Leonard P."/>
            <person name="Levenez F."/>
            <person name="Lund O."/>
            <person name="Moumen B."/>
            <person name="Le Paslier D."/>
            <person name="Pons N."/>
            <person name="Pedersen O."/>
            <person name="Prifti E."/>
            <person name="Qin J."/>
            <person name="Raes J."/>
            <person name="Tap J."/>
            <person name="Tims S."/>
            <person name="Ussery D.W."/>
            <person name="Yamada T."/>
            <person name="MetaHit consortium"/>
            <person name="Renault P."/>
            <person name="Sicheritz-Ponten T."/>
            <person name="Bork P."/>
            <person name="Wang J."/>
            <person name="Brunak S."/>
            <person name="Ehrlich S.D."/>
        </authorList>
    </citation>
    <scope>NUCLEOTIDE SEQUENCE [LARGE SCALE GENOMIC DNA]</scope>
</reference>
<dbReference type="AlphaFoldDB" id="R6I863"/>
<sequence length="30" mass="3525">MLHGITVEKTVKALLQPAIFLLFYMEKLYN</sequence>
<organism evidence="1">
    <name type="scientific">Phascolarctobacterium faecium</name>
    <dbReference type="NCBI Taxonomy" id="33025"/>
    <lineage>
        <taxon>Bacteria</taxon>
        <taxon>Bacillati</taxon>
        <taxon>Bacillota</taxon>
        <taxon>Negativicutes</taxon>
        <taxon>Acidaminococcales</taxon>
        <taxon>Acidaminococcaceae</taxon>
        <taxon>Phascolarctobacterium</taxon>
    </lineage>
</organism>
<dbReference type="STRING" id="1262914.BN533_01449"/>